<keyword evidence="2" id="KW-0488">Methylation</keyword>
<accession>A0A844GVS4</accession>
<dbReference type="AlphaFoldDB" id="A0A844GVS4"/>
<dbReference type="Gene3D" id="3.30.700.10">
    <property type="entry name" value="Glycoprotein, Type 4 Pilin"/>
    <property type="match status" value="1"/>
</dbReference>
<evidence type="ECO:0000256" key="4">
    <source>
        <dbReference type="ARBA" id="ARBA00022989"/>
    </source>
</evidence>
<dbReference type="InterPro" id="IPR012902">
    <property type="entry name" value="N_methyl_site"/>
</dbReference>
<dbReference type="PROSITE" id="PS00409">
    <property type="entry name" value="PROKAR_NTER_METHYL"/>
    <property type="match status" value="1"/>
</dbReference>
<evidence type="ECO:0000256" key="2">
    <source>
        <dbReference type="ARBA" id="ARBA00022481"/>
    </source>
</evidence>
<keyword evidence="4 6" id="KW-1133">Transmembrane helix</keyword>
<dbReference type="GO" id="GO:0016020">
    <property type="term" value="C:membrane"/>
    <property type="evidence" value="ECO:0007669"/>
    <property type="project" value="UniProtKB-SubCell"/>
</dbReference>
<dbReference type="NCBIfam" id="TIGR02532">
    <property type="entry name" value="IV_pilin_GFxxxE"/>
    <property type="match status" value="1"/>
</dbReference>
<evidence type="ECO:0000256" key="1">
    <source>
        <dbReference type="ARBA" id="ARBA00004167"/>
    </source>
</evidence>
<protein>
    <submittedName>
        <fullName evidence="7">Prepilin-type N-terminal cleavage/methylation domain-containing protein</fullName>
    </submittedName>
</protein>
<keyword evidence="3 6" id="KW-0812">Transmembrane</keyword>
<dbReference type="Proteomes" id="UP000437131">
    <property type="component" value="Unassembled WGS sequence"/>
</dbReference>
<dbReference type="InterPro" id="IPR031975">
    <property type="entry name" value="Pilin_GH"/>
</dbReference>
<evidence type="ECO:0000313" key="8">
    <source>
        <dbReference type="Proteomes" id="UP000437131"/>
    </source>
</evidence>
<dbReference type="SUPFAM" id="SSF54523">
    <property type="entry name" value="Pili subunits"/>
    <property type="match status" value="1"/>
</dbReference>
<evidence type="ECO:0000256" key="5">
    <source>
        <dbReference type="ARBA" id="ARBA00023136"/>
    </source>
</evidence>
<dbReference type="PANTHER" id="PTHR30093">
    <property type="entry name" value="GENERAL SECRETION PATHWAY PROTEIN G"/>
    <property type="match status" value="1"/>
</dbReference>
<gene>
    <name evidence="7" type="ORF">GGC33_08560</name>
</gene>
<name>A0A844GVS4_9CHRO</name>
<evidence type="ECO:0000256" key="6">
    <source>
        <dbReference type="SAM" id="Phobius"/>
    </source>
</evidence>
<dbReference type="PANTHER" id="PTHR30093:SF44">
    <property type="entry name" value="TYPE II SECRETION SYSTEM CORE PROTEIN G"/>
    <property type="match status" value="1"/>
</dbReference>
<evidence type="ECO:0000256" key="3">
    <source>
        <dbReference type="ARBA" id="ARBA00022692"/>
    </source>
</evidence>
<dbReference type="Pfam" id="PF16734">
    <property type="entry name" value="Pilin_GH"/>
    <property type="match status" value="1"/>
</dbReference>
<reference evidence="7 8" key="1">
    <citation type="submission" date="2019-11" db="EMBL/GenBank/DDBJ databases">
        <title>Isolation of a new High Light Tolerant Cyanobacteria.</title>
        <authorList>
            <person name="Dobson Z."/>
            <person name="Vaughn N."/>
            <person name="Vaughn M."/>
            <person name="Fromme P."/>
            <person name="Mazor Y."/>
        </authorList>
    </citation>
    <scope>NUCLEOTIDE SEQUENCE [LARGE SCALE GENOMIC DNA]</scope>
    <source>
        <strain evidence="7 8">0216</strain>
    </source>
</reference>
<dbReference type="InterPro" id="IPR045584">
    <property type="entry name" value="Pilin-like"/>
</dbReference>
<dbReference type="EMBL" id="WMIA01000008">
    <property type="protein sequence ID" value="MTF38978.1"/>
    <property type="molecule type" value="Genomic_DNA"/>
</dbReference>
<feature type="transmembrane region" description="Helical" evidence="6">
    <location>
        <begin position="26"/>
        <end position="48"/>
    </location>
</feature>
<dbReference type="Pfam" id="PF07963">
    <property type="entry name" value="N_methyl"/>
    <property type="match status" value="1"/>
</dbReference>
<keyword evidence="5 6" id="KW-0472">Membrane</keyword>
<comment type="subcellular location">
    <subcellularLocation>
        <location evidence="1">Membrane</location>
        <topology evidence="1">Single-pass membrane protein</topology>
    </subcellularLocation>
</comment>
<sequence length="177" mass="19616">MKHGYLSQWKLSWFCLTLRPQRGFTLIELLVVITILGILGAIAIPNFLKQVGKAREVELQNIVGAINRAQQAYHFEKQRFVQGVDDDDSLSILGLSMDNNYIDSFNIIANTNSATTSLVNNEYIQDGTRAYSGSMYFNSGIYEGASCRSIEIMASIPPPTITFSPVNVDCGTNIVLK</sequence>
<evidence type="ECO:0000313" key="7">
    <source>
        <dbReference type="EMBL" id="MTF38978.1"/>
    </source>
</evidence>
<organism evidence="7 8">
    <name type="scientific">Cyanobacterium aponinum 0216</name>
    <dbReference type="NCBI Taxonomy" id="2676140"/>
    <lineage>
        <taxon>Bacteria</taxon>
        <taxon>Bacillati</taxon>
        <taxon>Cyanobacteriota</taxon>
        <taxon>Cyanophyceae</taxon>
        <taxon>Oscillatoriophycideae</taxon>
        <taxon>Chroococcales</taxon>
        <taxon>Geminocystaceae</taxon>
        <taxon>Cyanobacterium</taxon>
    </lineage>
</organism>
<comment type="caution">
    <text evidence="7">The sequence shown here is derived from an EMBL/GenBank/DDBJ whole genome shotgun (WGS) entry which is preliminary data.</text>
</comment>
<proteinExistence type="predicted"/>